<keyword evidence="1" id="KW-0479">Metal-binding</keyword>
<comment type="caution">
    <text evidence="3">The sequence shown here is derived from an EMBL/GenBank/DDBJ whole genome shotgun (WGS) entry which is preliminary data.</text>
</comment>
<proteinExistence type="predicted"/>
<evidence type="ECO:0000259" key="2">
    <source>
        <dbReference type="PROSITE" id="PS50966"/>
    </source>
</evidence>
<dbReference type="RefSeq" id="WP_004476389.1">
    <property type="nucleotide sequence ID" value="NZ_AHON02000044.1"/>
</dbReference>
<evidence type="ECO:0000256" key="1">
    <source>
        <dbReference type="PROSITE-ProRule" id="PRU00325"/>
    </source>
</evidence>
<dbReference type="AlphaFoldDB" id="A0A0E2BEE4"/>
<keyword evidence="1" id="KW-0863">Zinc-finger</keyword>
<dbReference type="Proteomes" id="UP000006329">
    <property type="component" value="Unassembled WGS sequence"/>
</dbReference>
<dbReference type="InterPro" id="IPR007527">
    <property type="entry name" value="Znf_SWIM"/>
</dbReference>
<keyword evidence="1" id="KW-0862">Zinc</keyword>
<gene>
    <name evidence="3" type="ORF">LEP1GSC179_2432</name>
</gene>
<reference evidence="3" key="1">
    <citation type="submission" date="2012-10" db="EMBL/GenBank/DDBJ databases">
        <authorList>
            <person name="Harkins D.M."/>
            <person name="Durkin A.S."/>
            <person name="Brinkac L.M."/>
            <person name="Haft D.H."/>
            <person name="Selengut J.D."/>
            <person name="Sanka R."/>
            <person name="DePew J."/>
            <person name="Purushe J."/>
            <person name="Matthias M.A."/>
            <person name="Vinetz J.M."/>
            <person name="Sutton G.G."/>
            <person name="Nierman W.C."/>
            <person name="Fouts D.E."/>
        </authorList>
    </citation>
    <scope>NUCLEOTIDE SEQUENCE [LARGE SCALE GENOMIC DNA]</scope>
    <source>
        <strain evidence="3">MOR084</strain>
    </source>
</reference>
<accession>A0A0E2BEE4</accession>
<sequence length="640" mass="71450">MRQDILSLSLQELEILTSKGTVNRALKDIESGIKSEWKETENGNIEVVWEDSVVCVLPESVSIQEADCTCLSTGVCRHIVRTVVAYQKRTADYKPDVTWNPGNVTDENLRSFITASSFAKAKSIFDSGVVVELDRTGVPFAKIHGIGTVHFPVPNDIRYARADCKGALADQAIVIAVLAFRITYEEKKLVSTNVQGTDVSSQITDRANEIFTEMALFGLQGVGEYLKDRLSQLERSCIEEGLIWPADILSELKEEYSKYVAHDSLFDPDQIVYLLGEWFVRMDALKSDQGEVPSLIISGDTKIYSSELISRSLTGLGSGIRILKKGLAIRSYFADSKSEEILLYEHFLEDPFEETIGNIPVLKGVSLLDFGKSSIVSSSIKKTAAGRLQFSNKAVLNPQAFHFDSLSAKIVSENFHKTIRIISEKPPRSLGPRWAAENFYVFKIEGFDNFHFDTVLQRFHLEIADKNGSTADVYLPYFGRAKNGLENLKHALDDSVLHYVCGTASVVTGRLQIRPISFVIEQNGNRKMLQPYLDPKSESSGSNFQILDRPPRETDPLKEYINELKYALSESYLVGLKQYYKTNHWQQLIQKSEMLGLKKISTLLGSSIDSVQTANTNCASPIFALTALACLSREIEIDEG</sequence>
<name>A0A0E2BEE4_9LEPT</name>
<feature type="domain" description="SWIM-type" evidence="2">
    <location>
        <begin position="59"/>
        <end position="87"/>
    </location>
</feature>
<evidence type="ECO:0000313" key="3">
    <source>
        <dbReference type="EMBL" id="EKO33728.1"/>
    </source>
</evidence>
<organism evidence="3 4">
    <name type="scientific">Leptospira santarosai str. MOR084</name>
    <dbReference type="NCBI Taxonomy" id="1049984"/>
    <lineage>
        <taxon>Bacteria</taxon>
        <taxon>Pseudomonadati</taxon>
        <taxon>Spirochaetota</taxon>
        <taxon>Spirochaetia</taxon>
        <taxon>Leptospirales</taxon>
        <taxon>Leptospiraceae</taxon>
        <taxon>Leptospira</taxon>
    </lineage>
</organism>
<keyword evidence="4" id="KW-1185">Reference proteome</keyword>
<dbReference type="GO" id="GO:0008270">
    <property type="term" value="F:zinc ion binding"/>
    <property type="evidence" value="ECO:0007669"/>
    <property type="project" value="UniProtKB-KW"/>
</dbReference>
<dbReference type="EMBL" id="AHON02000044">
    <property type="protein sequence ID" value="EKO33728.1"/>
    <property type="molecule type" value="Genomic_DNA"/>
</dbReference>
<evidence type="ECO:0000313" key="4">
    <source>
        <dbReference type="Proteomes" id="UP000006329"/>
    </source>
</evidence>
<protein>
    <recommendedName>
        <fullName evidence="2">SWIM-type domain-containing protein</fullName>
    </recommendedName>
</protein>
<dbReference type="PROSITE" id="PS50966">
    <property type="entry name" value="ZF_SWIM"/>
    <property type="match status" value="1"/>
</dbReference>